<reference evidence="20" key="1">
    <citation type="journal article" date="2023" name="bioRxiv">
        <title>Scaffold-level genome assemblies of two parasitoid biocontrol wasps reveal the parthenogenesis mechanism and an associated novel virus.</title>
        <authorList>
            <person name="Inwood S."/>
            <person name="Skelly J."/>
            <person name="Guhlin J."/>
            <person name="Harrop T."/>
            <person name="Goldson S."/>
            <person name="Dearden P."/>
        </authorList>
    </citation>
    <scope>NUCLEOTIDE SEQUENCE</scope>
    <source>
        <strain evidence="20">Irish</strain>
        <tissue evidence="20">Whole body</tissue>
    </source>
</reference>
<dbReference type="PANTHER" id="PTHR13434">
    <property type="entry name" value="PROTEIN CASC3"/>
    <property type="match status" value="1"/>
</dbReference>
<feature type="compositionally biased region" description="Basic and acidic residues" evidence="18">
    <location>
        <begin position="117"/>
        <end position="153"/>
    </location>
</feature>
<comment type="similarity">
    <text evidence="5">Belongs to the CASC3 family.</text>
</comment>
<keyword evidence="17" id="KW-0966">Cell projection</keyword>
<evidence type="ECO:0000259" key="19">
    <source>
        <dbReference type="SMART" id="SM01044"/>
    </source>
</evidence>
<evidence type="ECO:0000256" key="1">
    <source>
        <dbReference type="ARBA" id="ARBA00004210"/>
    </source>
</evidence>
<dbReference type="GO" id="GO:0016607">
    <property type="term" value="C:nuclear speck"/>
    <property type="evidence" value="ECO:0007669"/>
    <property type="project" value="UniProtKB-SubCell"/>
</dbReference>
<feature type="compositionally biased region" description="Basic and acidic residues" evidence="18">
    <location>
        <begin position="63"/>
        <end position="88"/>
    </location>
</feature>
<dbReference type="GO" id="GO:0006417">
    <property type="term" value="P:regulation of translation"/>
    <property type="evidence" value="ECO:0007669"/>
    <property type="project" value="UniProtKB-KW"/>
</dbReference>
<evidence type="ECO:0000256" key="16">
    <source>
        <dbReference type="ARBA" id="ARBA00023242"/>
    </source>
</evidence>
<evidence type="ECO:0000256" key="8">
    <source>
        <dbReference type="ARBA" id="ARBA00022490"/>
    </source>
</evidence>
<evidence type="ECO:0000256" key="13">
    <source>
        <dbReference type="ARBA" id="ARBA00022884"/>
    </source>
</evidence>
<organism evidence="20 21">
    <name type="scientific">Microctonus aethiopoides</name>
    <dbReference type="NCBI Taxonomy" id="144406"/>
    <lineage>
        <taxon>Eukaryota</taxon>
        <taxon>Metazoa</taxon>
        <taxon>Ecdysozoa</taxon>
        <taxon>Arthropoda</taxon>
        <taxon>Hexapoda</taxon>
        <taxon>Insecta</taxon>
        <taxon>Pterygota</taxon>
        <taxon>Neoptera</taxon>
        <taxon>Endopterygota</taxon>
        <taxon>Hymenoptera</taxon>
        <taxon>Apocrita</taxon>
        <taxon>Ichneumonoidea</taxon>
        <taxon>Braconidae</taxon>
        <taxon>Euphorinae</taxon>
        <taxon>Microctonus</taxon>
    </lineage>
</organism>
<feature type="region of interest" description="Disordered" evidence="18">
    <location>
        <begin position="1"/>
        <end position="224"/>
    </location>
</feature>
<evidence type="ECO:0000256" key="10">
    <source>
        <dbReference type="ARBA" id="ARBA00022728"/>
    </source>
</evidence>
<dbReference type="GO" id="GO:0008380">
    <property type="term" value="P:RNA splicing"/>
    <property type="evidence" value="ECO:0007669"/>
    <property type="project" value="UniProtKB-KW"/>
</dbReference>
<dbReference type="InterPro" id="IPR018545">
    <property type="entry name" value="Btz_dom"/>
</dbReference>
<keyword evidence="7" id="KW-0813">Transport</keyword>
<name>A0AA39FKP1_9HYME</name>
<feature type="region of interest" description="Disordered" evidence="18">
    <location>
        <begin position="573"/>
        <end position="651"/>
    </location>
</feature>
<evidence type="ECO:0000256" key="17">
    <source>
        <dbReference type="ARBA" id="ARBA00023273"/>
    </source>
</evidence>
<sequence length="827" mass="92362">MSESRRRRKSEQSGASDEHSDSFDELNVTKETQSSEQTEERRDSEYDTAGSDAESDGGSQDGVQRESGDGQEEDKPQKKLDDDEDRRNPQYIPKRGTFYEHDDRTTEEAAEDAPEQPPERETKEKKVWKDKEDRWDHDRYNDEEQAPKSHEELIAVYGYDIRNEEDPPRARRRRRYGRGPNKYTRNWADEDAYGKTAGNVNTNKPNKRINKTGEEFPALGGSKDTADVAEEPVISSAWYSNKNKIHNKQQNFPPLQLQQDNQKTKAPSINNTHTNENKAPNEPTNPAWKKDAKYTSESLALQKNNTPAEMNDKPLTVHASKSIHTNKRHVQESVNVGTGRTRGRGFNPNVNNNLVTNRTVDSKPKGRGSGLITGDMRRNNTNQHNDEQIVNDIKHMNVNDAPLYYHSGRQQNKNFYAQASNQQRQNTTPPRMQPTPSQQPPPSQQQQQTHQQSQPDVAGNRPKRYSSLRQRPTIPDVPGQQTYPTPHGQHGFYPPQDGNSHGVLESQGFPPAHFEPPPPVPTPAPALATQPVMPLPNAGQPAPYAPPTFLVPPPQFITPQAAPPNIINYVPGPNGPAFPPNFPGYQGYNPTSQGPPPPPPELFQPQGCTYYNPAQQPPQQPQSAPLRRPKAAIPILPPPDNTQHHQNGRGRGRVITQQIQTAAPGFNQISDDIETRSDEIDVEATEKESTEIFENASSLTPSPPLIETESPVIIEETEKVSEVIAPQPLIDLMENNESAMIIDNLSDQLIPDVIELQKTIESAAEILPISNELINEKNEIINNDIKTTDVEITKNIDIGTISIPEASEVTKVESVVHENPVVEEAVA</sequence>
<feature type="region of interest" description="Disordered" evidence="18">
    <location>
        <begin position="420"/>
        <end position="530"/>
    </location>
</feature>
<feature type="compositionally biased region" description="Pro residues" evidence="18">
    <location>
        <begin position="431"/>
        <end position="443"/>
    </location>
</feature>
<dbReference type="AlphaFoldDB" id="A0AA39FKP1"/>
<keyword evidence="16" id="KW-0539">Nucleus</keyword>
<keyword evidence="11" id="KW-0509">mRNA transport</keyword>
<keyword evidence="9" id="KW-0507">mRNA processing</keyword>
<dbReference type="Pfam" id="PF09405">
    <property type="entry name" value="Btz"/>
    <property type="match status" value="1"/>
</dbReference>
<feature type="compositionally biased region" description="Pro residues" evidence="18">
    <location>
        <begin position="513"/>
        <end position="524"/>
    </location>
</feature>
<keyword evidence="14" id="KW-0866">Nonsense-mediated mRNA decay</keyword>
<feature type="compositionally biased region" description="Basic and acidic residues" evidence="18">
    <location>
        <begin position="97"/>
        <end position="107"/>
    </location>
</feature>
<evidence type="ECO:0000256" key="9">
    <source>
        <dbReference type="ARBA" id="ARBA00022664"/>
    </source>
</evidence>
<feature type="region of interest" description="Disordered" evidence="18">
    <location>
        <begin position="252"/>
        <end position="295"/>
    </location>
</feature>
<comment type="caution">
    <text evidence="20">The sequence shown here is derived from an EMBL/GenBank/DDBJ whole genome shotgun (WGS) entry which is preliminary data.</text>
</comment>
<gene>
    <name evidence="20" type="ORF">PV328_009003</name>
</gene>
<dbReference type="GO" id="GO:0005681">
    <property type="term" value="C:spliceosomal complex"/>
    <property type="evidence" value="ECO:0007669"/>
    <property type="project" value="UniProtKB-KW"/>
</dbReference>
<protein>
    <recommendedName>
        <fullName evidence="6">Protein CASC3</fullName>
    </recommendedName>
</protein>
<feature type="compositionally biased region" description="Pro residues" evidence="18">
    <location>
        <begin position="573"/>
        <end position="582"/>
    </location>
</feature>
<dbReference type="GO" id="GO:0030425">
    <property type="term" value="C:dendrite"/>
    <property type="evidence" value="ECO:0007669"/>
    <property type="project" value="UniProtKB-SubCell"/>
</dbReference>
<accession>A0AA39FKP1</accession>
<evidence type="ECO:0000256" key="4">
    <source>
        <dbReference type="ARBA" id="ARBA00004556"/>
    </source>
</evidence>
<dbReference type="Proteomes" id="UP001168990">
    <property type="component" value="Unassembled WGS sequence"/>
</dbReference>
<proteinExistence type="inferred from homology"/>
<feature type="compositionally biased region" description="Low complexity" evidence="18">
    <location>
        <begin position="444"/>
        <end position="455"/>
    </location>
</feature>
<evidence type="ECO:0000313" key="20">
    <source>
        <dbReference type="EMBL" id="KAK0171253.1"/>
    </source>
</evidence>
<keyword evidence="8" id="KW-0963">Cytoplasm</keyword>
<evidence type="ECO:0000256" key="3">
    <source>
        <dbReference type="ARBA" id="ARBA00004324"/>
    </source>
</evidence>
<feature type="compositionally biased region" description="Polar residues" evidence="18">
    <location>
        <begin position="252"/>
        <end position="284"/>
    </location>
</feature>
<keyword evidence="15" id="KW-0508">mRNA splicing</keyword>
<evidence type="ECO:0000256" key="12">
    <source>
        <dbReference type="ARBA" id="ARBA00022845"/>
    </source>
</evidence>
<evidence type="ECO:0000313" key="21">
    <source>
        <dbReference type="Proteomes" id="UP001168990"/>
    </source>
</evidence>
<keyword evidence="13" id="KW-0694">RNA-binding</keyword>
<keyword evidence="10" id="KW-0747">Spliceosome</keyword>
<dbReference type="GO" id="GO:0010494">
    <property type="term" value="C:cytoplasmic stress granule"/>
    <property type="evidence" value="ECO:0007669"/>
    <property type="project" value="UniProtKB-SubCell"/>
</dbReference>
<keyword evidence="12" id="KW-0810">Translation regulation</keyword>
<dbReference type="GO" id="GO:0051028">
    <property type="term" value="P:mRNA transport"/>
    <property type="evidence" value="ECO:0007669"/>
    <property type="project" value="UniProtKB-KW"/>
</dbReference>
<dbReference type="GO" id="GO:0006397">
    <property type="term" value="P:mRNA processing"/>
    <property type="evidence" value="ECO:0007669"/>
    <property type="project" value="UniProtKB-KW"/>
</dbReference>
<evidence type="ECO:0000256" key="7">
    <source>
        <dbReference type="ARBA" id="ARBA00022448"/>
    </source>
</evidence>
<evidence type="ECO:0000256" key="18">
    <source>
        <dbReference type="SAM" id="MobiDB-lite"/>
    </source>
</evidence>
<dbReference type="GO" id="GO:0000184">
    <property type="term" value="P:nuclear-transcribed mRNA catabolic process, nonsense-mediated decay"/>
    <property type="evidence" value="ECO:0007669"/>
    <property type="project" value="UniProtKB-KW"/>
</dbReference>
<evidence type="ECO:0000256" key="2">
    <source>
        <dbReference type="ARBA" id="ARBA00004279"/>
    </source>
</evidence>
<evidence type="ECO:0000256" key="6">
    <source>
        <dbReference type="ARBA" id="ARBA00019964"/>
    </source>
</evidence>
<dbReference type="EMBL" id="JAQQBS010000003">
    <property type="protein sequence ID" value="KAK0171253.1"/>
    <property type="molecule type" value="Genomic_DNA"/>
</dbReference>
<dbReference type="SMART" id="SM01044">
    <property type="entry name" value="Btz"/>
    <property type="match status" value="1"/>
</dbReference>
<dbReference type="GO" id="GO:0003729">
    <property type="term" value="F:mRNA binding"/>
    <property type="evidence" value="ECO:0007669"/>
    <property type="project" value="InterPro"/>
</dbReference>
<feature type="region of interest" description="Disordered" evidence="18">
    <location>
        <begin position="685"/>
        <end position="706"/>
    </location>
</feature>
<evidence type="ECO:0000256" key="5">
    <source>
        <dbReference type="ARBA" id="ARBA00009548"/>
    </source>
</evidence>
<feature type="region of interest" description="Disordered" evidence="18">
    <location>
        <begin position="337"/>
        <end position="383"/>
    </location>
</feature>
<keyword evidence="21" id="KW-1185">Reference proteome</keyword>
<dbReference type="GO" id="GO:0035145">
    <property type="term" value="C:exon-exon junction complex"/>
    <property type="evidence" value="ECO:0007669"/>
    <property type="project" value="InterPro"/>
</dbReference>
<dbReference type="GO" id="GO:0048471">
    <property type="term" value="C:perinuclear region of cytoplasm"/>
    <property type="evidence" value="ECO:0007669"/>
    <property type="project" value="UniProtKB-SubCell"/>
</dbReference>
<evidence type="ECO:0000256" key="11">
    <source>
        <dbReference type="ARBA" id="ARBA00022816"/>
    </source>
</evidence>
<feature type="domain" description="Btz" evidence="19">
    <location>
        <begin position="52"/>
        <end position="166"/>
    </location>
</feature>
<dbReference type="InterPro" id="IPR028544">
    <property type="entry name" value="CASC3"/>
</dbReference>
<feature type="compositionally biased region" description="Low complexity" evidence="18">
    <location>
        <begin position="344"/>
        <end position="359"/>
    </location>
</feature>
<comment type="subcellular location">
    <subcellularLocation>
        <location evidence="2">Cell projection</location>
        <location evidence="2">Dendrite</location>
    </subcellularLocation>
    <subcellularLocation>
        <location evidence="1">Cytoplasm</location>
        <location evidence="1">Stress granule</location>
    </subcellularLocation>
    <subcellularLocation>
        <location evidence="4">Cytoplasm</location>
        <location evidence="4">Perinuclear region</location>
    </subcellularLocation>
    <subcellularLocation>
        <location evidence="3">Nucleus speckle</location>
    </subcellularLocation>
</comment>
<reference evidence="20" key="2">
    <citation type="submission" date="2023-03" db="EMBL/GenBank/DDBJ databases">
        <authorList>
            <person name="Inwood S.N."/>
            <person name="Skelly J.G."/>
            <person name="Guhlin J."/>
            <person name="Harrop T.W.R."/>
            <person name="Goldson S.G."/>
            <person name="Dearden P.K."/>
        </authorList>
    </citation>
    <scope>NUCLEOTIDE SEQUENCE</scope>
    <source>
        <strain evidence="20">Irish</strain>
        <tissue evidence="20">Whole body</tissue>
    </source>
</reference>
<evidence type="ECO:0000256" key="15">
    <source>
        <dbReference type="ARBA" id="ARBA00023187"/>
    </source>
</evidence>
<feature type="compositionally biased region" description="Pro residues" evidence="18">
    <location>
        <begin position="593"/>
        <end position="602"/>
    </location>
</feature>
<evidence type="ECO:0000256" key="14">
    <source>
        <dbReference type="ARBA" id="ARBA00023161"/>
    </source>
</evidence>
<dbReference type="PANTHER" id="PTHR13434:SF0">
    <property type="entry name" value="PROTEIN CASC3"/>
    <property type="match status" value="1"/>
</dbReference>